<dbReference type="AlphaFoldDB" id="A0A6P7SA42"/>
<protein>
    <submittedName>
        <fullName evidence="2">Uncharacterized protein LOC115210598</fullName>
    </submittedName>
</protein>
<proteinExistence type="predicted"/>
<dbReference type="Proteomes" id="UP000515154">
    <property type="component" value="Linkage group LG4"/>
</dbReference>
<accession>A0A6P7SA42</accession>
<sequence>MVVVDEGQRRVVLAELTVPWEESIAEAHEWKLLGYKELVAEIREKSQICELVVVEVGCRDFPAASLRRFLKVIGVSAARRSIEECGEKAVEDSAWITRVIEFDINSNVEWFRFKPDPTEIRRI</sequence>
<gene>
    <name evidence="2" type="primary">LOC115210598</name>
</gene>
<reference evidence="2" key="1">
    <citation type="submission" date="2025-08" db="UniProtKB">
        <authorList>
            <consortium name="RefSeq"/>
        </authorList>
    </citation>
    <scope>IDENTIFICATION</scope>
</reference>
<keyword evidence="1" id="KW-1185">Reference proteome</keyword>
<name>A0A6P7SA42_9MOLL</name>
<evidence type="ECO:0000313" key="1">
    <source>
        <dbReference type="Proteomes" id="UP000515154"/>
    </source>
</evidence>
<dbReference type="RefSeq" id="XP_029635060.1">
    <property type="nucleotide sequence ID" value="XM_029779200.1"/>
</dbReference>
<dbReference type="KEGG" id="osn:115210598"/>
<organism evidence="1 2">
    <name type="scientific">Octopus sinensis</name>
    <name type="common">East Asian common octopus</name>
    <dbReference type="NCBI Taxonomy" id="2607531"/>
    <lineage>
        <taxon>Eukaryota</taxon>
        <taxon>Metazoa</taxon>
        <taxon>Spiralia</taxon>
        <taxon>Lophotrochozoa</taxon>
        <taxon>Mollusca</taxon>
        <taxon>Cephalopoda</taxon>
        <taxon>Coleoidea</taxon>
        <taxon>Octopodiformes</taxon>
        <taxon>Octopoda</taxon>
        <taxon>Incirrata</taxon>
        <taxon>Octopodidae</taxon>
        <taxon>Octopus</taxon>
    </lineage>
</organism>
<evidence type="ECO:0000313" key="2">
    <source>
        <dbReference type="RefSeq" id="XP_029635060.1"/>
    </source>
</evidence>